<dbReference type="eggNOG" id="ENOG50320CM">
    <property type="taxonomic scope" value="Bacteria"/>
</dbReference>
<evidence type="ECO:0000313" key="2">
    <source>
        <dbReference type="Proteomes" id="UP000008206"/>
    </source>
</evidence>
<dbReference type="RefSeq" id="WP_013322541.1">
    <property type="nucleotide sequence ID" value="NC_014501.1"/>
</dbReference>
<dbReference type="STRING" id="497965.Cyan7822_2463"/>
<accession>E0UGV5</accession>
<sequence>MGKNLSRVSYGLISIGVLTGFWGVNTQGLVLGLPAKQTQVQVAPTPTKRTSRCPSDLQTLTDMLLKDIPSYANRVMQRARQIDKNISSTYVLVAGRPEFEPLPLTQGPSQYAPVFPNSTQQVFFTTLERQYSHNKPVQMQLYHWLFLTLTDQGWQLNTVFTRIGSSVAGQPPLPPRESRDGIIGQAVTLWLRDCEQGFIQDHRQQNPRNK</sequence>
<evidence type="ECO:0000313" key="1">
    <source>
        <dbReference type="EMBL" id="ADN14436.1"/>
    </source>
</evidence>
<name>E0UGV5_GLOV7</name>
<dbReference type="Proteomes" id="UP000008206">
    <property type="component" value="Chromosome"/>
</dbReference>
<dbReference type="HOGENOM" id="CLU_098316_1_0_3"/>
<dbReference type="KEGG" id="cyj:Cyan7822_2463"/>
<proteinExistence type="predicted"/>
<dbReference type="AlphaFoldDB" id="E0UGV5"/>
<keyword evidence="2" id="KW-1185">Reference proteome</keyword>
<reference evidence="2" key="1">
    <citation type="journal article" date="2011" name="MBio">
        <title>Novel metabolic attributes of the genus Cyanothece, comprising a group of unicellular nitrogen-fixing Cyanobacteria.</title>
        <authorList>
            <person name="Bandyopadhyay A."/>
            <person name="Elvitigala T."/>
            <person name="Welsh E."/>
            <person name="Stockel J."/>
            <person name="Liberton M."/>
            <person name="Min H."/>
            <person name="Sherman L.A."/>
            <person name="Pakrasi H.B."/>
        </authorList>
    </citation>
    <scope>NUCLEOTIDE SEQUENCE [LARGE SCALE GENOMIC DNA]</scope>
    <source>
        <strain evidence="2">PCC 7822</strain>
    </source>
</reference>
<dbReference type="EMBL" id="CP002198">
    <property type="protein sequence ID" value="ADN14436.1"/>
    <property type="molecule type" value="Genomic_DNA"/>
</dbReference>
<organism evidence="1 2">
    <name type="scientific">Gloeothece verrucosa (strain PCC 7822)</name>
    <name type="common">Cyanothece sp. (strain PCC 7822)</name>
    <dbReference type="NCBI Taxonomy" id="497965"/>
    <lineage>
        <taxon>Bacteria</taxon>
        <taxon>Bacillati</taxon>
        <taxon>Cyanobacteriota</taxon>
        <taxon>Cyanophyceae</taxon>
        <taxon>Oscillatoriophycideae</taxon>
        <taxon>Chroococcales</taxon>
        <taxon>Aphanothecaceae</taxon>
        <taxon>Gloeothece</taxon>
        <taxon>Gloeothece verrucosa</taxon>
    </lineage>
</organism>
<dbReference type="OrthoDB" id="424179at2"/>
<protein>
    <submittedName>
        <fullName evidence="1">Uncharacterized protein</fullName>
    </submittedName>
</protein>
<gene>
    <name evidence="1" type="ordered locus">Cyan7822_2463</name>
</gene>